<keyword evidence="2" id="KW-1185">Reference proteome</keyword>
<sequence>MAGLPDPAKALSTTEALLTQAANNAVEEMVIGRKWKRGDYASYCDETRERRTAIHLLVQTWT</sequence>
<gene>
    <name evidence="1" type="ORF">DPMN_034222</name>
</gene>
<protein>
    <submittedName>
        <fullName evidence="1">Uncharacterized protein</fullName>
    </submittedName>
</protein>
<organism evidence="1 2">
    <name type="scientific">Dreissena polymorpha</name>
    <name type="common">Zebra mussel</name>
    <name type="synonym">Mytilus polymorpha</name>
    <dbReference type="NCBI Taxonomy" id="45954"/>
    <lineage>
        <taxon>Eukaryota</taxon>
        <taxon>Metazoa</taxon>
        <taxon>Spiralia</taxon>
        <taxon>Lophotrochozoa</taxon>
        <taxon>Mollusca</taxon>
        <taxon>Bivalvia</taxon>
        <taxon>Autobranchia</taxon>
        <taxon>Heteroconchia</taxon>
        <taxon>Euheterodonta</taxon>
        <taxon>Imparidentia</taxon>
        <taxon>Neoheterodontei</taxon>
        <taxon>Myida</taxon>
        <taxon>Dreissenoidea</taxon>
        <taxon>Dreissenidae</taxon>
        <taxon>Dreissena</taxon>
    </lineage>
</organism>
<dbReference type="AlphaFoldDB" id="A0A9D4M6E3"/>
<proteinExistence type="predicted"/>
<comment type="caution">
    <text evidence="1">The sequence shown here is derived from an EMBL/GenBank/DDBJ whole genome shotgun (WGS) entry which is preliminary data.</text>
</comment>
<dbReference type="Proteomes" id="UP000828390">
    <property type="component" value="Unassembled WGS sequence"/>
</dbReference>
<evidence type="ECO:0000313" key="2">
    <source>
        <dbReference type="Proteomes" id="UP000828390"/>
    </source>
</evidence>
<evidence type="ECO:0000313" key="1">
    <source>
        <dbReference type="EMBL" id="KAH3871028.1"/>
    </source>
</evidence>
<reference evidence="1" key="1">
    <citation type="journal article" date="2019" name="bioRxiv">
        <title>The Genome of the Zebra Mussel, Dreissena polymorpha: A Resource for Invasive Species Research.</title>
        <authorList>
            <person name="McCartney M.A."/>
            <person name="Auch B."/>
            <person name="Kono T."/>
            <person name="Mallez S."/>
            <person name="Zhang Y."/>
            <person name="Obille A."/>
            <person name="Becker A."/>
            <person name="Abrahante J.E."/>
            <person name="Garbe J."/>
            <person name="Badalamenti J.P."/>
            <person name="Herman A."/>
            <person name="Mangelson H."/>
            <person name="Liachko I."/>
            <person name="Sullivan S."/>
            <person name="Sone E.D."/>
            <person name="Koren S."/>
            <person name="Silverstein K.A.T."/>
            <person name="Beckman K.B."/>
            <person name="Gohl D.M."/>
        </authorList>
    </citation>
    <scope>NUCLEOTIDE SEQUENCE</scope>
    <source>
        <strain evidence="1">Duluth1</strain>
        <tissue evidence="1">Whole animal</tissue>
    </source>
</reference>
<name>A0A9D4M6E3_DREPO</name>
<accession>A0A9D4M6E3</accession>
<reference evidence="1" key="2">
    <citation type="submission" date="2020-11" db="EMBL/GenBank/DDBJ databases">
        <authorList>
            <person name="McCartney M.A."/>
            <person name="Auch B."/>
            <person name="Kono T."/>
            <person name="Mallez S."/>
            <person name="Becker A."/>
            <person name="Gohl D.M."/>
            <person name="Silverstein K.A.T."/>
            <person name="Koren S."/>
            <person name="Bechman K.B."/>
            <person name="Herman A."/>
            <person name="Abrahante J.E."/>
            <person name="Garbe J."/>
        </authorList>
    </citation>
    <scope>NUCLEOTIDE SEQUENCE</scope>
    <source>
        <strain evidence="1">Duluth1</strain>
        <tissue evidence="1">Whole animal</tissue>
    </source>
</reference>
<dbReference type="EMBL" id="JAIWYP010000002">
    <property type="protein sequence ID" value="KAH3871028.1"/>
    <property type="molecule type" value="Genomic_DNA"/>
</dbReference>